<name>A0A3A4ZLT0_UNCKA</name>
<dbReference type="SUPFAM" id="SSF56672">
    <property type="entry name" value="DNA/RNA polymerases"/>
    <property type="match status" value="1"/>
</dbReference>
<dbReference type="Proteomes" id="UP000265540">
    <property type="component" value="Unassembled WGS sequence"/>
</dbReference>
<dbReference type="Pfam" id="PF03167">
    <property type="entry name" value="UDG"/>
    <property type="match status" value="1"/>
</dbReference>
<dbReference type="EMBL" id="QZJF01000008">
    <property type="protein sequence ID" value="RJR27650.1"/>
    <property type="molecule type" value="Genomic_DNA"/>
</dbReference>
<evidence type="ECO:0000256" key="1">
    <source>
        <dbReference type="ARBA" id="ARBA00006521"/>
    </source>
</evidence>
<dbReference type="PANTHER" id="PTHR10133:SF27">
    <property type="entry name" value="DNA POLYMERASE NU"/>
    <property type="match status" value="1"/>
</dbReference>
<dbReference type="InterPro" id="IPR002562">
    <property type="entry name" value="3'-5'_exonuclease_dom"/>
</dbReference>
<dbReference type="InterPro" id="IPR036397">
    <property type="entry name" value="RNaseH_sf"/>
</dbReference>
<dbReference type="Gene3D" id="3.40.470.10">
    <property type="entry name" value="Uracil-DNA glycosylase-like domain"/>
    <property type="match status" value="1"/>
</dbReference>
<dbReference type="InterPro" id="IPR012337">
    <property type="entry name" value="RNaseH-like_sf"/>
</dbReference>
<feature type="domain" description="3'-5' exonuclease" evidence="8">
    <location>
        <begin position="190"/>
        <end position="388"/>
    </location>
</feature>
<dbReference type="SMART" id="SM00987">
    <property type="entry name" value="UreE_C"/>
    <property type="match status" value="1"/>
</dbReference>
<dbReference type="InterPro" id="IPR036895">
    <property type="entry name" value="Uracil-DNA_glycosylase-like_sf"/>
</dbReference>
<dbReference type="InterPro" id="IPR002298">
    <property type="entry name" value="DNA_polymerase_A"/>
</dbReference>
<dbReference type="Pfam" id="PF01612">
    <property type="entry name" value="DNA_pol_A_exo1"/>
    <property type="match status" value="1"/>
</dbReference>
<dbReference type="PRINTS" id="PR00868">
    <property type="entry name" value="DNAPOLI"/>
</dbReference>
<dbReference type="SMART" id="SM00474">
    <property type="entry name" value="35EXOc"/>
    <property type="match status" value="1"/>
</dbReference>
<reference evidence="11 12" key="1">
    <citation type="journal article" date="2017" name="ISME J.">
        <title>Energy and carbon metabolisms in a deep terrestrial subsurface fluid microbial community.</title>
        <authorList>
            <person name="Momper L."/>
            <person name="Jungbluth S.P."/>
            <person name="Lee M.D."/>
            <person name="Amend J.P."/>
        </authorList>
    </citation>
    <scope>NUCLEOTIDE SEQUENCE [LARGE SCALE GENOMIC DNA]</scope>
    <source>
        <strain evidence="11">SURF_46</strain>
    </source>
</reference>
<dbReference type="SUPFAM" id="SSF53098">
    <property type="entry name" value="Ribonuclease H-like"/>
    <property type="match status" value="1"/>
</dbReference>
<dbReference type="GO" id="GO:0003677">
    <property type="term" value="F:DNA binding"/>
    <property type="evidence" value="ECO:0007669"/>
    <property type="project" value="InterPro"/>
</dbReference>
<dbReference type="Gene3D" id="3.30.420.10">
    <property type="entry name" value="Ribonuclease H-like superfamily/Ribonuclease H"/>
    <property type="match status" value="1"/>
</dbReference>
<dbReference type="CDD" id="cd10030">
    <property type="entry name" value="UDG-F4_TTUDGA_SPO1dp_like"/>
    <property type="match status" value="1"/>
</dbReference>
<comment type="caution">
    <text evidence="11">The sequence shown here is derived from an EMBL/GenBank/DDBJ whole genome shotgun (WGS) entry which is preliminary data.</text>
</comment>
<evidence type="ECO:0000313" key="11">
    <source>
        <dbReference type="EMBL" id="RJR27650.1"/>
    </source>
</evidence>
<dbReference type="SMART" id="SM00482">
    <property type="entry name" value="POLAc"/>
    <property type="match status" value="1"/>
</dbReference>
<dbReference type="SUPFAM" id="SSF52141">
    <property type="entry name" value="Uracil-DNA glycosylase-like"/>
    <property type="match status" value="1"/>
</dbReference>
<dbReference type="GO" id="GO:0008408">
    <property type="term" value="F:3'-5' exonuclease activity"/>
    <property type="evidence" value="ECO:0007669"/>
    <property type="project" value="InterPro"/>
</dbReference>
<dbReference type="Gene3D" id="1.10.150.20">
    <property type="entry name" value="5' to 3' exonuclease, C-terminal subdomain"/>
    <property type="match status" value="1"/>
</dbReference>
<evidence type="ECO:0000259" key="9">
    <source>
        <dbReference type="SMART" id="SM00482"/>
    </source>
</evidence>
<evidence type="ECO:0000256" key="4">
    <source>
        <dbReference type="ARBA" id="ARBA00019403"/>
    </source>
</evidence>
<dbReference type="Pfam" id="PF00476">
    <property type="entry name" value="DNA_pol_A"/>
    <property type="match status" value="1"/>
</dbReference>
<dbReference type="GO" id="GO:0003887">
    <property type="term" value="F:DNA-directed DNA polymerase activity"/>
    <property type="evidence" value="ECO:0007669"/>
    <property type="project" value="UniProtKB-EC"/>
</dbReference>
<dbReference type="Gene3D" id="1.20.1060.10">
    <property type="entry name" value="Taq DNA Polymerase, Chain T, domain 4"/>
    <property type="match status" value="1"/>
</dbReference>
<comment type="similarity">
    <text evidence="1">Belongs to the uracil-DNA glycosylase (UDG) superfamily. Type 4 (UDGa) family.</text>
</comment>
<dbReference type="AlphaFoldDB" id="A0A3A4ZLT0"/>
<evidence type="ECO:0000256" key="5">
    <source>
        <dbReference type="ARBA" id="ARBA00020311"/>
    </source>
</evidence>
<dbReference type="NCBIfam" id="TIGR00758">
    <property type="entry name" value="UDG_fam4"/>
    <property type="match status" value="1"/>
</dbReference>
<comment type="similarity">
    <text evidence="2">Belongs to the DNA polymerase type-A family.</text>
</comment>
<evidence type="ECO:0000259" key="8">
    <source>
        <dbReference type="SMART" id="SM00474"/>
    </source>
</evidence>
<dbReference type="SMART" id="SM00986">
    <property type="entry name" value="UDG"/>
    <property type="match status" value="1"/>
</dbReference>
<organism evidence="11 12">
    <name type="scientific">candidate division WWE3 bacterium</name>
    <dbReference type="NCBI Taxonomy" id="2053526"/>
    <lineage>
        <taxon>Bacteria</taxon>
        <taxon>Katanobacteria</taxon>
    </lineage>
</organism>
<dbReference type="PANTHER" id="PTHR10133">
    <property type="entry name" value="DNA POLYMERASE I"/>
    <property type="match status" value="1"/>
</dbReference>
<feature type="domain" description="Uracil-DNA glycosylase-like" evidence="10">
    <location>
        <begin position="20"/>
        <end position="172"/>
    </location>
</feature>
<dbReference type="InterPro" id="IPR001098">
    <property type="entry name" value="DNA-dir_DNA_pol_A_palm_dom"/>
</dbReference>
<evidence type="ECO:0000259" key="10">
    <source>
        <dbReference type="SMART" id="SM00986"/>
    </source>
</evidence>
<protein>
    <recommendedName>
        <fullName evidence="5">DNA polymerase I</fullName>
        <ecNumber evidence="3">2.7.7.7</ecNumber>
    </recommendedName>
    <alternativeName>
        <fullName evidence="4">Type-4 uracil-DNA glycosylase</fullName>
    </alternativeName>
</protein>
<dbReference type="InterPro" id="IPR005273">
    <property type="entry name" value="Ura-DNA_glyco_family4"/>
</dbReference>
<evidence type="ECO:0000313" key="12">
    <source>
        <dbReference type="Proteomes" id="UP000265540"/>
    </source>
</evidence>
<gene>
    <name evidence="11" type="ORF">C4561_01735</name>
</gene>
<dbReference type="GO" id="GO:0006302">
    <property type="term" value="P:double-strand break repair"/>
    <property type="evidence" value="ECO:0007669"/>
    <property type="project" value="TreeGrafter"/>
</dbReference>
<dbReference type="Gene3D" id="3.30.70.370">
    <property type="match status" value="1"/>
</dbReference>
<dbReference type="InterPro" id="IPR005122">
    <property type="entry name" value="Uracil-DNA_glycosylase-like"/>
</dbReference>
<dbReference type="InterPro" id="IPR043502">
    <property type="entry name" value="DNA/RNA_pol_sf"/>
</dbReference>
<dbReference type="GO" id="GO:0006261">
    <property type="term" value="P:DNA-templated DNA replication"/>
    <property type="evidence" value="ECO:0007669"/>
    <property type="project" value="InterPro"/>
</dbReference>
<dbReference type="EC" id="2.7.7.7" evidence="3"/>
<sequence length="793" mass="90822">MQYEINCPKNCPLLGNRIVLSEGEPSAPLWLIGEAPGENEELEGRPFVGRAGKVLRSILAELKVSNSEIFVTNSIKCRPPSNRTPTNVELNHCRYLLEQELKQNTPSVIVALGRTAASLFVTMEKDAVGSHCGIVRRATMNGKEVLLIISWHPSYVLRNPQVEHELREDLLLAHRLSKNEITYYDLQPRIRILQTVQELEQLYNRLKVENCSFSLDVETTGLVPNKHLIIGVGFGINNNETCYIPLYERKSSMKRSYLTPFWGASQELTTSYIQDIVELPAKKAAHNASFELKMIKSCLGRMVKNLTCDTKLLAHLLDENLPSDLESLQRRYLRFVEPYKDMISRYVKSEDGRNDDYSFVPTSLLGEYCAKDAWVTYRLVSKLSEELLQHPKLIEFYKRFGIPLCYCLSEMERNGVYLAKDDALRLRHELEAQKQDLKVKIFQRAGHEFNIQSHKDVEALLFDEMKLPSVKATKTGRSVDKDVLKELAESNPICSEILEYRLYDKLMSTYLFDEASPLAYVMDFHGVIHASFNQTGTVTGRLSCDNPNLQNLPKKAGSSIKRLYRVRSLRRVFVIGDYSQMELRMLAWYSQDARLLHASANNIDLHRQVASEIFGVPLEKVTQQQRDIGKTRNFSIVYGQQPRTAEDRRFQEIYFQKYPSILKWKSSVIGFLRKNGYVESCYGRRRRPYGYSCANDGVREAAEREAVNALIQGSSVDFCNFNMVRLGQHLQEHFLEAFVVAQVHDSVIVECDSDDADKVLEDFVRIMEEPVQPVTVKMRIDAEIAETFAGSKK</sequence>
<evidence type="ECO:0000256" key="7">
    <source>
        <dbReference type="ARBA" id="ARBA00049244"/>
    </source>
</evidence>
<evidence type="ECO:0000256" key="6">
    <source>
        <dbReference type="ARBA" id="ARBA00022705"/>
    </source>
</evidence>
<proteinExistence type="inferred from homology"/>
<feature type="domain" description="DNA-directed DNA polymerase family A palm" evidence="9">
    <location>
        <begin position="557"/>
        <end position="755"/>
    </location>
</feature>
<keyword evidence="6" id="KW-0235">DNA replication</keyword>
<comment type="catalytic activity">
    <reaction evidence="7">
        <text>DNA(n) + a 2'-deoxyribonucleoside 5'-triphosphate = DNA(n+1) + diphosphate</text>
        <dbReference type="Rhea" id="RHEA:22508"/>
        <dbReference type="Rhea" id="RHEA-COMP:17339"/>
        <dbReference type="Rhea" id="RHEA-COMP:17340"/>
        <dbReference type="ChEBI" id="CHEBI:33019"/>
        <dbReference type="ChEBI" id="CHEBI:61560"/>
        <dbReference type="ChEBI" id="CHEBI:173112"/>
        <dbReference type="EC" id="2.7.7.7"/>
    </reaction>
</comment>
<evidence type="ECO:0000256" key="3">
    <source>
        <dbReference type="ARBA" id="ARBA00012417"/>
    </source>
</evidence>
<evidence type="ECO:0000256" key="2">
    <source>
        <dbReference type="ARBA" id="ARBA00007705"/>
    </source>
</evidence>
<accession>A0A3A4ZLT0</accession>